<dbReference type="AlphaFoldDB" id="A0A7G9YZF1"/>
<gene>
    <name evidence="1" type="ORF">OJFPBHNK_00011</name>
</gene>
<sequence>MLNGPSGSDEGRYHKDIDGIISRLSSLSRKQHARYVKTLLGRTGTEPEIDEDIHDFFHDLVVRRAHRELRKIGKDGNWELTSEGALEYDVNSLYSRLSGDDFLRYGGKSIREEMRLFLLNHRMWGYGEIASNIYRHLTCEERRKVKEGRELYLKKLKTKTGETVCFPLFDKHTAIVNDQDRWIRSFKSPEEMSNAEKQRLISEIRQDAHIEKGRELAKKQMKYEKPIRGDWLTLLREIYSIKYIPEGKEFLKRDSELQKIWGIPRKTWKDKMKLLSTVDKDL</sequence>
<accession>A0A7G9YZF1</accession>
<organism evidence="1">
    <name type="scientific">Candidatus Methanophagaceae archaeon ANME-1 ERB6</name>
    <dbReference type="NCBI Taxonomy" id="2759912"/>
    <lineage>
        <taxon>Archaea</taxon>
        <taxon>Methanobacteriati</taxon>
        <taxon>Methanobacteriota</taxon>
        <taxon>Stenosarchaea group</taxon>
        <taxon>Methanomicrobia</taxon>
        <taxon>Candidatus Methanophagales</taxon>
        <taxon>Candidatus Methanophagaceae</taxon>
    </lineage>
</organism>
<reference evidence="1" key="1">
    <citation type="submission" date="2020-06" db="EMBL/GenBank/DDBJ databases">
        <title>Unique genomic features of the anaerobic methanotrophic archaea.</title>
        <authorList>
            <person name="Chadwick G.L."/>
            <person name="Skennerton C.T."/>
            <person name="Laso-Perez R."/>
            <person name="Leu A.O."/>
            <person name="Speth D.R."/>
            <person name="Yu H."/>
            <person name="Morgan-Lang C."/>
            <person name="Hatzenpichler R."/>
            <person name="Goudeau D."/>
            <person name="Malmstrom R."/>
            <person name="Brazelton W.J."/>
            <person name="Woyke T."/>
            <person name="Hallam S.J."/>
            <person name="Tyson G.W."/>
            <person name="Wegener G."/>
            <person name="Boetius A."/>
            <person name="Orphan V."/>
        </authorList>
    </citation>
    <scope>NUCLEOTIDE SEQUENCE</scope>
</reference>
<dbReference type="EMBL" id="MT631540">
    <property type="protein sequence ID" value="QNO53385.1"/>
    <property type="molecule type" value="Genomic_DNA"/>
</dbReference>
<protein>
    <submittedName>
        <fullName evidence="1">Uncharacterized protein</fullName>
    </submittedName>
</protein>
<proteinExistence type="predicted"/>
<name>A0A7G9YZF1_9EURY</name>
<evidence type="ECO:0000313" key="1">
    <source>
        <dbReference type="EMBL" id="QNO53385.1"/>
    </source>
</evidence>